<evidence type="ECO:0000313" key="3">
    <source>
        <dbReference type="Proteomes" id="UP001163846"/>
    </source>
</evidence>
<feature type="region of interest" description="Disordered" evidence="1">
    <location>
        <begin position="72"/>
        <end position="134"/>
    </location>
</feature>
<feature type="compositionally biased region" description="Acidic residues" evidence="1">
    <location>
        <begin position="107"/>
        <end position="119"/>
    </location>
</feature>
<dbReference type="EMBL" id="MU806441">
    <property type="protein sequence ID" value="KAJ3835156.1"/>
    <property type="molecule type" value="Genomic_DNA"/>
</dbReference>
<feature type="compositionally biased region" description="Basic and acidic residues" evidence="1">
    <location>
        <begin position="80"/>
        <end position="94"/>
    </location>
</feature>
<keyword evidence="3" id="KW-1185">Reference proteome</keyword>
<dbReference type="Proteomes" id="UP001163846">
    <property type="component" value="Unassembled WGS sequence"/>
</dbReference>
<name>A0AA38UA45_9AGAR</name>
<reference evidence="2" key="1">
    <citation type="submission" date="2022-08" db="EMBL/GenBank/DDBJ databases">
        <authorList>
            <consortium name="DOE Joint Genome Institute"/>
            <person name="Min B."/>
            <person name="Riley R."/>
            <person name="Sierra-Patev S."/>
            <person name="Naranjo-Ortiz M."/>
            <person name="Looney B."/>
            <person name="Konkel Z."/>
            <person name="Slot J.C."/>
            <person name="Sakamoto Y."/>
            <person name="Steenwyk J.L."/>
            <person name="Rokas A."/>
            <person name="Carro J."/>
            <person name="Camarero S."/>
            <person name="Ferreira P."/>
            <person name="Molpeceres G."/>
            <person name="Ruiz-Duenas F.J."/>
            <person name="Serrano A."/>
            <person name="Henrissat B."/>
            <person name="Drula E."/>
            <person name="Hughes K.W."/>
            <person name="Mata J.L."/>
            <person name="Ishikawa N.K."/>
            <person name="Vargas-Isla R."/>
            <person name="Ushijima S."/>
            <person name="Smith C.A."/>
            <person name="Ahrendt S."/>
            <person name="Andreopoulos W."/>
            <person name="He G."/>
            <person name="Labutti K."/>
            <person name="Lipzen A."/>
            <person name="Ng V."/>
            <person name="Sandor L."/>
            <person name="Barry K."/>
            <person name="Martinez A.T."/>
            <person name="Xiao Y."/>
            <person name="Gibbons J.G."/>
            <person name="Terashima K."/>
            <person name="Hibbett D.S."/>
            <person name="Grigoriev I.V."/>
        </authorList>
    </citation>
    <scope>NUCLEOTIDE SEQUENCE</scope>
    <source>
        <strain evidence="2">TFB9207</strain>
    </source>
</reference>
<accession>A0AA38UA45</accession>
<evidence type="ECO:0000313" key="2">
    <source>
        <dbReference type="EMBL" id="KAJ3835156.1"/>
    </source>
</evidence>
<sequence length="202" mass="21956">LYPSTLAPLVRTVHNQQNNEYTIDEDGLPLQDEIYVIEPQSGTIYIIPSDPTSTQTPPLRRFPFTMPELVDMSPFSFSDPDGHSRLEQRERVSDRQPAPQDCKDSEGEVDEAEGAENDAAEARGPAPPPEPIDALASCAKPSFGHSNAYTSDTSTAAAHINIDCFGYNSWSVYVPCQSQGFGSHGAVVFRGSLQGRSVAVKL</sequence>
<evidence type="ECO:0000256" key="1">
    <source>
        <dbReference type="SAM" id="MobiDB-lite"/>
    </source>
</evidence>
<organism evidence="2 3">
    <name type="scientific">Lentinula raphanica</name>
    <dbReference type="NCBI Taxonomy" id="153919"/>
    <lineage>
        <taxon>Eukaryota</taxon>
        <taxon>Fungi</taxon>
        <taxon>Dikarya</taxon>
        <taxon>Basidiomycota</taxon>
        <taxon>Agaricomycotina</taxon>
        <taxon>Agaricomycetes</taxon>
        <taxon>Agaricomycetidae</taxon>
        <taxon>Agaricales</taxon>
        <taxon>Marasmiineae</taxon>
        <taxon>Omphalotaceae</taxon>
        <taxon>Lentinula</taxon>
    </lineage>
</organism>
<comment type="caution">
    <text evidence="2">The sequence shown here is derived from an EMBL/GenBank/DDBJ whole genome shotgun (WGS) entry which is preliminary data.</text>
</comment>
<protein>
    <submittedName>
        <fullName evidence="2">Uncharacterized protein</fullName>
    </submittedName>
</protein>
<proteinExistence type="predicted"/>
<feature type="non-terminal residue" evidence="2">
    <location>
        <position position="1"/>
    </location>
</feature>
<dbReference type="AlphaFoldDB" id="A0AA38UA45"/>
<gene>
    <name evidence="2" type="ORF">F5878DRAFT_693758</name>
</gene>